<keyword evidence="7" id="KW-1185">Reference proteome</keyword>
<dbReference type="SFLD" id="SFLDS00003">
    <property type="entry name" value="Haloacid_Dehalogenase"/>
    <property type="match status" value="1"/>
</dbReference>
<dbReference type="Pfam" id="PF00702">
    <property type="entry name" value="Hydrolase"/>
    <property type="match status" value="1"/>
</dbReference>
<dbReference type="PANTHER" id="PTHR46193">
    <property type="entry name" value="6-PHOSPHOGLUCONATE PHOSPHATASE"/>
    <property type="match status" value="1"/>
</dbReference>
<evidence type="ECO:0000256" key="3">
    <source>
        <dbReference type="ARBA" id="ARBA00022723"/>
    </source>
</evidence>
<evidence type="ECO:0000256" key="4">
    <source>
        <dbReference type="ARBA" id="ARBA00022842"/>
    </source>
</evidence>
<evidence type="ECO:0000256" key="5">
    <source>
        <dbReference type="ARBA" id="ARBA00023277"/>
    </source>
</evidence>
<dbReference type="InterPro" id="IPR051600">
    <property type="entry name" value="Beta-PGM-like"/>
</dbReference>
<gene>
    <name evidence="6" type="ORF">WKI68_05290</name>
</gene>
<dbReference type="GO" id="GO:0016787">
    <property type="term" value="F:hydrolase activity"/>
    <property type="evidence" value="ECO:0007669"/>
    <property type="project" value="UniProtKB-KW"/>
</dbReference>
<dbReference type="Gene3D" id="3.40.50.1000">
    <property type="entry name" value="HAD superfamily/HAD-like"/>
    <property type="match status" value="1"/>
</dbReference>
<dbReference type="InterPro" id="IPR023198">
    <property type="entry name" value="PGP-like_dom2"/>
</dbReference>
<dbReference type="InterPro" id="IPR023214">
    <property type="entry name" value="HAD_sf"/>
</dbReference>
<evidence type="ECO:0000313" key="6">
    <source>
        <dbReference type="EMBL" id="MEJ8641033.1"/>
    </source>
</evidence>
<name>A0ABU8U1E6_9ACTN</name>
<comment type="caution">
    <text evidence="6">The sequence shown here is derived from an EMBL/GenBank/DDBJ whole genome shotgun (WGS) entry which is preliminary data.</text>
</comment>
<reference evidence="6 7" key="1">
    <citation type="submission" date="2024-03" db="EMBL/GenBank/DDBJ databases">
        <title>Novel Streptomyces species of biotechnological and ecological value are a feature of Machair soil.</title>
        <authorList>
            <person name="Prole J.R."/>
            <person name="Goodfellow M."/>
            <person name="Allenby N."/>
            <person name="Ward A.C."/>
        </authorList>
    </citation>
    <scope>NUCLEOTIDE SEQUENCE [LARGE SCALE GENOMIC DNA]</scope>
    <source>
        <strain evidence="6 7">MS1.HAVA.3</strain>
    </source>
</reference>
<sequence>MTGPSAVVFDTDGVLLDSAPLHAAAWKTAFDGCLDSWAQTGSGSRRPPFDADGEYRELLDGKPRYDGALAWLSVRAVDLPPGAPGDPPGCGTVWAVAARKEQAFNRMLDTGAVQAFADVAPALRVLRTQGVRCAAASASRHARPLLEAAGLLNLFDTVVDGTDAARLGLAGKPDPALFLEASARLGVEPQDAAVVEDALAGVDAGRRGGFRLVVGIDRAGNPDAANALVERGADVVAADLLAAVEMVCGARP</sequence>
<keyword evidence="4" id="KW-0460">Magnesium</keyword>
<accession>A0ABU8U1E6</accession>
<evidence type="ECO:0000256" key="2">
    <source>
        <dbReference type="ARBA" id="ARBA00006171"/>
    </source>
</evidence>
<keyword evidence="3" id="KW-0479">Metal-binding</keyword>
<comment type="cofactor">
    <cofactor evidence="1">
        <name>Mg(2+)</name>
        <dbReference type="ChEBI" id="CHEBI:18420"/>
    </cofactor>
</comment>
<organism evidence="6 7">
    <name type="scientific">Streptomyces caledonius</name>
    <dbReference type="NCBI Taxonomy" id="3134107"/>
    <lineage>
        <taxon>Bacteria</taxon>
        <taxon>Bacillati</taxon>
        <taxon>Actinomycetota</taxon>
        <taxon>Actinomycetes</taxon>
        <taxon>Kitasatosporales</taxon>
        <taxon>Streptomycetaceae</taxon>
        <taxon>Streptomyces</taxon>
    </lineage>
</organism>
<proteinExistence type="inferred from homology"/>
<dbReference type="SUPFAM" id="SSF56784">
    <property type="entry name" value="HAD-like"/>
    <property type="match status" value="1"/>
</dbReference>
<comment type="similarity">
    <text evidence="2">Belongs to the HAD-like hydrolase superfamily. CbbY/CbbZ/Gph/YieH family.</text>
</comment>
<dbReference type="InterPro" id="IPR036412">
    <property type="entry name" value="HAD-like_sf"/>
</dbReference>
<keyword evidence="5" id="KW-0119">Carbohydrate metabolism</keyword>
<dbReference type="InterPro" id="IPR006439">
    <property type="entry name" value="HAD-SF_hydro_IA"/>
</dbReference>
<dbReference type="Gene3D" id="1.10.150.240">
    <property type="entry name" value="Putative phosphatase, domain 2"/>
    <property type="match status" value="1"/>
</dbReference>
<dbReference type="NCBIfam" id="TIGR01509">
    <property type="entry name" value="HAD-SF-IA-v3"/>
    <property type="match status" value="1"/>
</dbReference>
<dbReference type="PANTHER" id="PTHR46193:SF18">
    <property type="entry name" value="HEXITOL PHOSPHATASE B"/>
    <property type="match status" value="1"/>
</dbReference>
<keyword evidence="6" id="KW-0378">Hydrolase</keyword>
<dbReference type="Proteomes" id="UP001382904">
    <property type="component" value="Unassembled WGS sequence"/>
</dbReference>
<dbReference type="SFLD" id="SFLDG01129">
    <property type="entry name" value="C1.5:_HAD__Beta-PGM__Phosphata"/>
    <property type="match status" value="1"/>
</dbReference>
<evidence type="ECO:0000256" key="1">
    <source>
        <dbReference type="ARBA" id="ARBA00001946"/>
    </source>
</evidence>
<protein>
    <submittedName>
        <fullName evidence="6">HAD-IA family hydrolase</fullName>
    </submittedName>
</protein>
<evidence type="ECO:0000313" key="7">
    <source>
        <dbReference type="Proteomes" id="UP001382904"/>
    </source>
</evidence>
<dbReference type="EMBL" id="JBBKAM010000002">
    <property type="protein sequence ID" value="MEJ8641033.1"/>
    <property type="molecule type" value="Genomic_DNA"/>
</dbReference>